<dbReference type="AlphaFoldDB" id="A0A4C1ZSF2"/>
<reference evidence="1 2" key="1">
    <citation type="journal article" date="2019" name="Commun. Biol.">
        <title>The bagworm genome reveals a unique fibroin gene that provides high tensile strength.</title>
        <authorList>
            <person name="Kono N."/>
            <person name="Nakamura H."/>
            <person name="Ohtoshi R."/>
            <person name="Tomita M."/>
            <person name="Numata K."/>
            <person name="Arakawa K."/>
        </authorList>
    </citation>
    <scope>NUCLEOTIDE SEQUENCE [LARGE SCALE GENOMIC DNA]</scope>
</reference>
<accession>A0A4C1ZSF2</accession>
<gene>
    <name evidence="1" type="ORF">EVAR_59753_1</name>
</gene>
<organism evidence="1 2">
    <name type="scientific">Eumeta variegata</name>
    <name type="common">Bagworm moth</name>
    <name type="synonym">Eumeta japonica</name>
    <dbReference type="NCBI Taxonomy" id="151549"/>
    <lineage>
        <taxon>Eukaryota</taxon>
        <taxon>Metazoa</taxon>
        <taxon>Ecdysozoa</taxon>
        <taxon>Arthropoda</taxon>
        <taxon>Hexapoda</taxon>
        <taxon>Insecta</taxon>
        <taxon>Pterygota</taxon>
        <taxon>Neoptera</taxon>
        <taxon>Endopterygota</taxon>
        <taxon>Lepidoptera</taxon>
        <taxon>Glossata</taxon>
        <taxon>Ditrysia</taxon>
        <taxon>Tineoidea</taxon>
        <taxon>Psychidae</taxon>
        <taxon>Oiketicinae</taxon>
        <taxon>Eumeta</taxon>
    </lineage>
</organism>
<dbReference type="Proteomes" id="UP000299102">
    <property type="component" value="Unassembled WGS sequence"/>
</dbReference>
<keyword evidence="2" id="KW-1185">Reference proteome</keyword>
<protein>
    <submittedName>
        <fullName evidence="1">Uncharacterized protein</fullName>
    </submittedName>
</protein>
<dbReference type="EMBL" id="BGZK01002011">
    <property type="protein sequence ID" value="GBP89587.1"/>
    <property type="molecule type" value="Genomic_DNA"/>
</dbReference>
<comment type="caution">
    <text evidence="1">The sequence shown here is derived from an EMBL/GenBank/DDBJ whole genome shotgun (WGS) entry which is preliminary data.</text>
</comment>
<evidence type="ECO:0000313" key="2">
    <source>
        <dbReference type="Proteomes" id="UP000299102"/>
    </source>
</evidence>
<evidence type="ECO:0000313" key="1">
    <source>
        <dbReference type="EMBL" id="GBP89587.1"/>
    </source>
</evidence>
<name>A0A4C1ZSF2_EUMVA</name>
<sequence>MTAARARAEALASQLQTGISLSPARVKVVSLRRLLAILSVLCPLCRVACNGNGMDNVANNPNLVPAFNSGLGTVPDFDPVHAFDSKSNLTFVFDLCPIPNFELNLGSRFRSPSRFQCQLHYRPRFRIRIHGKDQCQSKIWIILLKDTAAFS</sequence>
<proteinExistence type="predicted"/>